<accession>A0A4Z2BVD4</accession>
<evidence type="ECO:0000256" key="1">
    <source>
        <dbReference type="SAM" id="MobiDB-lite"/>
    </source>
</evidence>
<dbReference type="PANTHER" id="PTHR31691">
    <property type="entry name" value="ROTATIN"/>
    <property type="match status" value="1"/>
</dbReference>
<feature type="compositionally biased region" description="Low complexity" evidence="1">
    <location>
        <begin position="383"/>
        <end position="393"/>
    </location>
</feature>
<feature type="domain" description="Rotatin N-terminal" evidence="2">
    <location>
        <begin position="94"/>
        <end position="190"/>
    </location>
</feature>
<dbReference type="GO" id="GO:0010457">
    <property type="term" value="P:centriole-centriole cohesion"/>
    <property type="evidence" value="ECO:0007669"/>
    <property type="project" value="TreeGrafter"/>
</dbReference>
<dbReference type="EMBL" id="SWLE01000009">
    <property type="protein sequence ID" value="TNM96174.1"/>
    <property type="molecule type" value="Genomic_DNA"/>
</dbReference>
<dbReference type="GO" id="GO:0005813">
    <property type="term" value="C:centrosome"/>
    <property type="evidence" value="ECO:0007669"/>
    <property type="project" value="InterPro"/>
</dbReference>
<feature type="region of interest" description="Disordered" evidence="1">
    <location>
        <begin position="1682"/>
        <end position="1703"/>
    </location>
</feature>
<feature type="compositionally biased region" description="Basic and acidic residues" evidence="1">
    <location>
        <begin position="409"/>
        <end position="418"/>
    </location>
</feature>
<dbReference type="Pfam" id="PF14726">
    <property type="entry name" value="RTTN_N"/>
    <property type="match status" value="1"/>
</dbReference>
<name>A0A4Z2BVD4_9TELE</name>
<gene>
    <name evidence="3" type="ORF">fugu_015835</name>
</gene>
<proteinExistence type="predicted"/>
<keyword evidence="4" id="KW-1185">Reference proteome</keyword>
<evidence type="ECO:0000313" key="3">
    <source>
        <dbReference type="EMBL" id="TNM96174.1"/>
    </source>
</evidence>
<evidence type="ECO:0000259" key="2">
    <source>
        <dbReference type="Pfam" id="PF14726"/>
    </source>
</evidence>
<dbReference type="InterPro" id="IPR016024">
    <property type="entry name" value="ARM-type_fold"/>
</dbReference>
<dbReference type="GO" id="GO:0005814">
    <property type="term" value="C:centriole"/>
    <property type="evidence" value="ECO:0007669"/>
    <property type="project" value="TreeGrafter"/>
</dbReference>
<dbReference type="GO" id="GO:0007099">
    <property type="term" value="P:centriole replication"/>
    <property type="evidence" value="ECO:0007669"/>
    <property type="project" value="TreeGrafter"/>
</dbReference>
<dbReference type="InterPro" id="IPR029249">
    <property type="entry name" value="Rotatin_N"/>
</dbReference>
<dbReference type="InterPro" id="IPR030791">
    <property type="entry name" value="Rotatin"/>
</dbReference>
<comment type="caution">
    <text evidence="3">The sequence shown here is derived from an EMBL/GenBank/DDBJ whole genome shotgun (WGS) entry which is preliminary data.</text>
</comment>
<organism evidence="3 4">
    <name type="scientific">Takifugu bimaculatus</name>
    <dbReference type="NCBI Taxonomy" id="433685"/>
    <lineage>
        <taxon>Eukaryota</taxon>
        <taxon>Metazoa</taxon>
        <taxon>Chordata</taxon>
        <taxon>Craniata</taxon>
        <taxon>Vertebrata</taxon>
        <taxon>Euteleostomi</taxon>
        <taxon>Actinopterygii</taxon>
        <taxon>Neopterygii</taxon>
        <taxon>Teleostei</taxon>
        <taxon>Neoteleostei</taxon>
        <taxon>Acanthomorphata</taxon>
        <taxon>Eupercaria</taxon>
        <taxon>Tetraodontiformes</taxon>
        <taxon>Tetradontoidea</taxon>
        <taxon>Tetraodontidae</taxon>
        <taxon>Takifugu</taxon>
    </lineage>
</organism>
<dbReference type="InterPro" id="IPR011989">
    <property type="entry name" value="ARM-like"/>
</dbReference>
<sequence>MTGDIIFLHTLVGQFSDPVYDPERLLLLDRKWIVAGAVVENGPAGAVDRKSNNYNIENYKCSRFYSSFLPAEQCSTLNMELSSLIKKTGHSLVEIRVRALKSIMCKLDYSLISVSDIVQEKMLFVHLLEWFNFPQVPMQEEVLELLSTLAKHPSAAQMLRDIGAVDFLIHLSPNVEPRLRAVIDGTLDQLFHLPELLPSHAVFSSHGQHSTAPTAPTSLAHQEQFPKMGYFHTTRPSQTDVSLQRIAVHKSVKCLKFSVFPWLTLSNTDRHILSSNESSLKSSNPNLIRTTCELLCDVIMQDFPAEIFLQRPQIFKNLLSLLRLGSSKGEAGFLHLQALSCLRQLCVGLRRRLRFHQDPSFYSTKQDLVSQNSSFSYSHELQSQRSQASSPAAECSPRPSVVGHTGQRARGDGQDRDAGSNSVISHRGAGAIQAPRQSPQSPADVTYLAIPDVGVEDVLELQFQQLTVAQFTVATMEHAIPLLKAESSHMFHRVLELLCEAVVLLRESVSELVWDDGSLVGIELKTKLHGCMELLGDTLCHHENYAADIPRSCQVHHRMAYTGTAVFIIKFLQAILPLEKACDNIPENTATAIFHLCLDRTFGILLPSVQEAAVAYLEQVDSDSHGLYRRVTRAALWMESTCSFLKEIQAKGEKKWFDLLELAGQAIEGLPFHQHLPVIQECIHMCSYLWKFEQPSPVLQTESQKLLLRLLSHPLLQVRVETYGCTLSLVKDCLGIQNVSRHELGVCSGVNFLLHHRVLYEISAFGLQDSAEKVNAAAKDILLFLLKGQLMMTVSTWDRFNEALYPVMPILQGYASTEGSLGNSILLISDMSDVARDPSFPAEVKLRAALRLLFTKQPTVRIAAVQQILPHLAGAEDANTARPNLDQAVVSLLPNLYCLRNTVIIALDTSNESVLKVESVEKLFCILSSDMMNISLRISAAEQLTIVLQDAAMHPVLKNLGIADKVISFIFESVNGNKSLDGLLEPCVCILRKLVYADSSLRHRLALHTLLLLTLLRASLILKENKASGCEIAILMSLLLFDEVATLEKWSDDTDVARTPFSLPLSLTQRYNIPFQPATYHAVSPFCCILPPSSEVLSLPPARQALQFAWNISWHSGIDKLLDVLCGPATDVTEFHPDLQLSEAQVVWLQVAHRPTALQGCIAAIVSAEGHLSVTSALSRLNLHLLVDRLALPHVPTYSCRKTLQFLSWQAAMTRFLQVHPASGEDERLLVAIVKFLNACFRDIHIKPASAPEDKDLRWILELLLNQDTESLLNLLHGVESQSSVQGSREPAQNHVSRGLQRELTTFFNLVLLRLADTTDRLCLALGGPFKSQLAVRLFQSLRVSDAPRFYGLPSLERTLQGMVSLTAHPGWSAHYPDLEPTMLCSKYLSGLLEVISSFYVEWGGNSMSFMGKGVTKSALISLLHLSHEMTSMNNDKDLITQWSLGHEAASEDTSASQLGLAWLIPLWVDRDQEVRCASLGLGAALSSVPSGCQALCVSCQNISGGLWGTLLNILLDQHESSMVRREAAFILQSLLVMPMPANAEEAKDTHWQQPCVHDEVSGVSLVGLPALQAMLYHCQYFQHVAVSASNCYQGRYTFPLQAHADTISGPDPQAVNLFDSENSLWFWRSDPQASTGNSRRPSSSLSTSSTVVKDSVLLTPLQGPSAVSITEDIPAKRLMAQGQSDTDINSSMTSPDSQQKVPTAPDPIVMVTPDLMTAHCGLLTNLLAILPDFTLSALRHVRLLQALAGLVLTGPIEKCLLELKMQNILPGEMEDIKIQFVVQLQFLSSFSKLLQSCVTVSPNLIGQMDTLKQLISALVAVLTLDTRFLDAGTQDAVCVSWTDLFMLLATVVRRDSSAAYPSVSTALGRRWRAFAETLSVCLNEKSANLQLHTAALRFLCTVLKEETKNRGVEITTSNCNPAPALCDIVRGPSAGQLCELLLQSFEKVTFQDSIKKLASRALMTLLACSPAAQTHAAKAGFIENCVEQLKQSHSQLNLESVRPEKALHRKKEESCMKEVKLTVEMLQSALYCSDECKVSLRCSALCGSGTDPAPGTKALLGNSLMHSVMKLALGVTPDNGTIQKLAFSLLANLAMSHDCRGVLQKNNFLQAFPKAGASKATIAVSGGGGSGRSLLGLWLTLLVNLSFAEDGQQSILRVRGALELLADLAQHRHPALLTLHNLCFCSANKPHILANDKAMKVLLCCLDSEATETCCMGVSGLWALLHNNQRAKTRLKCPTVQLRIQEAHARFKKELENKQEPTSAYLLKCLENLSQLLKH</sequence>
<reference evidence="3 4" key="1">
    <citation type="submission" date="2019-04" db="EMBL/GenBank/DDBJ databases">
        <title>The sequence and de novo assembly of Takifugu bimaculatus genome using PacBio and Hi-C technologies.</title>
        <authorList>
            <person name="Xu P."/>
            <person name="Liu B."/>
            <person name="Zhou Z."/>
        </authorList>
    </citation>
    <scope>NUCLEOTIDE SEQUENCE [LARGE SCALE GENOMIC DNA]</scope>
    <source>
        <strain evidence="3">TB-2018</strain>
        <tissue evidence="3">Muscle</tissue>
    </source>
</reference>
<feature type="compositionally biased region" description="Polar residues" evidence="1">
    <location>
        <begin position="1682"/>
        <end position="1702"/>
    </location>
</feature>
<dbReference type="GO" id="GO:0032053">
    <property type="term" value="P:ciliary basal body organization"/>
    <property type="evidence" value="ECO:0007669"/>
    <property type="project" value="TreeGrafter"/>
</dbReference>
<dbReference type="Gene3D" id="1.25.10.10">
    <property type="entry name" value="Leucine-rich Repeat Variant"/>
    <property type="match status" value="2"/>
</dbReference>
<evidence type="ECO:0000313" key="4">
    <source>
        <dbReference type="Proteomes" id="UP000516260"/>
    </source>
</evidence>
<dbReference type="Proteomes" id="UP000516260">
    <property type="component" value="Chromosome 17"/>
</dbReference>
<dbReference type="SUPFAM" id="SSF48371">
    <property type="entry name" value="ARM repeat"/>
    <property type="match status" value="3"/>
</dbReference>
<protein>
    <recommendedName>
        <fullName evidence="2">Rotatin N-terminal domain-containing protein</fullName>
    </recommendedName>
</protein>
<dbReference type="PANTHER" id="PTHR31691:SF1">
    <property type="entry name" value="ROTATIN"/>
    <property type="match status" value="1"/>
</dbReference>
<dbReference type="GO" id="GO:0036064">
    <property type="term" value="C:ciliary basal body"/>
    <property type="evidence" value="ECO:0007669"/>
    <property type="project" value="InterPro"/>
</dbReference>
<feature type="region of interest" description="Disordered" evidence="1">
    <location>
        <begin position="380"/>
        <end position="423"/>
    </location>
</feature>